<sequence>MEKKYLSISCNNLGSKNYTVHILAALMFILMFYAGIVKLSTFQVFVIQLDKSPLIPDVLTVMTAITIPMTELLIALGLLFYKYRTLSFLAGFGIMFGFSLYLIVLNTFYVEVPCSCGGILGKMSYETHIVFNVAFTIISYTGYYFSKKQSNG</sequence>
<dbReference type="UniPathway" id="UPA00895"/>
<keyword evidence="2 5" id="KW-0812">Transmembrane</keyword>
<dbReference type="EMBL" id="SWBO01000005">
    <property type="protein sequence ID" value="TKC00054.1"/>
    <property type="molecule type" value="Genomic_DNA"/>
</dbReference>
<feature type="transmembrane region" description="Helical" evidence="5">
    <location>
        <begin position="88"/>
        <end position="109"/>
    </location>
</feature>
<protein>
    <recommendedName>
        <fullName evidence="6">Methylamine utilisation protein MauE domain-containing protein</fullName>
    </recommendedName>
</protein>
<evidence type="ECO:0000256" key="4">
    <source>
        <dbReference type="ARBA" id="ARBA00023136"/>
    </source>
</evidence>
<evidence type="ECO:0000256" key="2">
    <source>
        <dbReference type="ARBA" id="ARBA00022692"/>
    </source>
</evidence>
<dbReference type="GO" id="GO:0016020">
    <property type="term" value="C:membrane"/>
    <property type="evidence" value="ECO:0007669"/>
    <property type="project" value="UniProtKB-SubCell"/>
</dbReference>
<comment type="subcellular location">
    <subcellularLocation>
        <location evidence="1">Membrane</location>
        <topology evidence="1">Multi-pass membrane protein</topology>
    </subcellularLocation>
</comment>
<feature type="transmembrane region" description="Helical" evidence="5">
    <location>
        <begin position="20"/>
        <end position="46"/>
    </location>
</feature>
<organism evidence="7 8">
    <name type="scientific">Pedobacter cryotolerans</name>
    <dbReference type="NCBI Taxonomy" id="2571270"/>
    <lineage>
        <taxon>Bacteria</taxon>
        <taxon>Pseudomonadati</taxon>
        <taxon>Bacteroidota</taxon>
        <taxon>Sphingobacteriia</taxon>
        <taxon>Sphingobacteriales</taxon>
        <taxon>Sphingobacteriaceae</taxon>
        <taxon>Pedobacter</taxon>
    </lineage>
</organism>
<proteinExistence type="predicted"/>
<keyword evidence="3 5" id="KW-1133">Transmembrane helix</keyword>
<dbReference type="AlphaFoldDB" id="A0A4U1C3W6"/>
<evidence type="ECO:0000256" key="5">
    <source>
        <dbReference type="SAM" id="Phobius"/>
    </source>
</evidence>
<feature type="transmembrane region" description="Helical" evidence="5">
    <location>
        <begin position="129"/>
        <end position="146"/>
    </location>
</feature>
<evidence type="ECO:0000256" key="1">
    <source>
        <dbReference type="ARBA" id="ARBA00004141"/>
    </source>
</evidence>
<reference evidence="7 8" key="1">
    <citation type="submission" date="2019-04" db="EMBL/GenBank/DDBJ databases">
        <title>Pedobacter sp. AR-2-6 sp. nov., isolated from Arctic soil.</title>
        <authorList>
            <person name="Dahal R.H."/>
            <person name="Kim D.-U."/>
        </authorList>
    </citation>
    <scope>NUCLEOTIDE SEQUENCE [LARGE SCALE GENOMIC DNA]</scope>
    <source>
        <strain evidence="7 8">AR-2-6</strain>
    </source>
</reference>
<dbReference type="InterPro" id="IPR009908">
    <property type="entry name" value="Methylamine_util_MauE"/>
</dbReference>
<feature type="transmembrane region" description="Helical" evidence="5">
    <location>
        <begin position="58"/>
        <end position="81"/>
    </location>
</feature>
<dbReference type="RefSeq" id="WP_136877217.1">
    <property type="nucleotide sequence ID" value="NZ_SWBO01000005.1"/>
</dbReference>
<comment type="caution">
    <text evidence="7">The sequence shown here is derived from an EMBL/GenBank/DDBJ whole genome shotgun (WGS) entry which is preliminary data.</text>
</comment>
<evidence type="ECO:0000259" key="6">
    <source>
        <dbReference type="Pfam" id="PF07291"/>
    </source>
</evidence>
<dbReference type="Pfam" id="PF07291">
    <property type="entry name" value="MauE"/>
    <property type="match status" value="1"/>
</dbReference>
<evidence type="ECO:0000313" key="7">
    <source>
        <dbReference type="EMBL" id="TKC00054.1"/>
    </source>
</evidence>
<keyword evidence="4 5" id="KW-0472">Membrane</keyword>
<keyword evidence="8" id="KW-1185">Reference proteome</keyword>
<evidence type="ECO:0000256" key="3">
    <source>
        <dbReference type="ARBA" id="ARBA00022989"/>
    </source>
</evidence>
<gene>
    <name evidence="7" type="ORF">FA045_11485</name>
</gene>
<dbReference type="GO" id="GO:0030416">
    <property type="term" value="P:methylamine metabolic process"/>
    <property type="evidence" value="ECO:0007669"/>
    <property type="project" value="InterPro"/>
</dbReference>
<dbReference type="OrthoDB" id="673785at2"/>
<feature type="domain" description="Methylamine utilisation protein MauE" evidence="6">
    <location>
        <begin position="17"/>
        <end position="144"/>
    </location>
</feature>
<evidence type="ECO:0000313" key="8">
    <source>
        <dbReference type="Proteomes" id="UP000310477"/>
    </source>
</evidence>
<name>A0A4U1C3W6_9SPHI</name>
<accession>A0A4U1C3W6</accession>
<dbReference type="Proteomes" id="UP000310477">
    <property type="component" value="Unassembled WGS sequence"/>
</dbReference>